<evidence type="ECO:0000313" key="2">
    <source>
        <dbReference type="Proteomes" id="UP001143856"/>
    </source>
</evidence>
<proteinExistence type="predicted"/>
<sequence>MVGFVERFKRPKLPVVLGSPQKDGIVLEQSAPKSQNIKPPVLRNFSYPTNVTNSNPPPPTPPSPSTWDQLGKICNFSPDSDSQARRDKASGLEDPFFYTTDRTSYKQLPNHYEELNVNSVEKNTPDLETLTVERALEKIQRRSTFITARLKRSSLGHHKTSSSFDASRLLIRRSSSLERPLSSSGVPLIDAKLANSPSTAVKTGNIPLFLPEDAVEGISAGLETIAHTSRAQLDPDATGMARLNLKGDPQELCRPSTSSEGLAKTQPHVLEPGNRKGKGGKSRWLSQLKDWVSISEPSAQALKKYKKDTFQKAGIALDDPLANAKLHLPVALMPSDAIRPGGRGPEPEEIALRRAMLRKKTSEMPSSTGASQGHFSSGSHYPSSRTATVNAAKNGD</sequence>
<comment type="caution">
    <text evidence="1">The sequence shown here is derived from an EMBL/GenBank/DDBJ whole genome shotgun (WGS) entry which is preliminary data.</text>
</comment>
<keyword evidence="2" id="KW-1185">Reference proteome</keyword>
<reference evidence="1" key="1">
    <citation type="submission" date="2022-10" db="EMBL/GenBank/DDBJ databases">
        <title>Genome Sequence of Xylaria curta.</title>
        <authorList>
            <person name="Buettner E."/>
        </authorList>
    </citation>
    <scope>NUCLEOTIDE SEQUENCE</scope>
    <source>
        <strain evidence="1">Babe10</strain>
    </source>
</reference>
<protein>
    <submittedName>
        <fullName evidence="1">Uncharacterized protein</fullName>
    </submittedName>
</protein>
<organism evidence="1 2">
    <name type="scientific">Xylaria curta</name>
    <dbReference type="NCBI Taxonomy" id="42375"/>
    <lineage>
        <taxon>Eukaryota</taxon>
        <taxon>Fungi</taxon>
        <taxon>Dikarya</taxon>
        <taxon>Ascomycota</taxon>
        <taxon>Pezizomycotina</taxon>
        <taxon>Sordariomycetes</taxon>
        <taxon>Xylariomycetidae</taxon>
        <taxon>Xylariales</taxon>
        <taxon>Xylariaceae</taxon>
        <taxon>Xylaria</taxon>
    </lineage>
</organism>
<accession>A0ACC1PGI7</accession>
<dbReference type="Proteomes" id="UP001143856">
    <property type="component" value="Unassembled WGS sequence"/>
</dbReference>
<gene>
    <name evidence="1" type="ORF">NUW58_g2278</name>
</gene>
<evidence type="ECO:0000313" key="1">
    <source>
        <dbReference type="EMBL" id="KAJ2992123.1"/>
    </source>
</evidence>
<name>A0ACC1PGI7_9PEZI</name>
<dbReference type="EMBL" id="JAPDGR010000288">
    <property type="protein sequence ID" value="KAJ2992123.1"/>
    <property type="molecule type" value="Genomic_DNA"/>
</dbReference>